<feature type="compositionally biased region" description="Polar residues" evidence="13">
    <location>
        <begin position="631"/>
        <end position="642"/>
    </location>
</feature>
<dbReference type="PANTHER" id="PTHR13710">
    <property type="entry name" value="DNA HELICASE RECQ FAMILY MEMBER"/>
    <property type="match status" value="1"/>
</dbReference>
<dbReference type="Proteomes" id="UP000092462">
    <property type="component" value="Unassembled WGS sequence"/>
</dbReference>
<evidence type="ECO:0000256" key="4">
    <source>
        <dbReference type="ARBA" id="ARBA00022801"/>
    </source>
</evidence>
<dbReference type="SMART" id="SM00490">
    <property type="entry name" value="HELICc"/>
    <property type="match status" value="1"/>
</dbReference>
<keyword evidence="3 11" id="KW-0547">Nucleotide-binding</keyword>
<dbReference type="SMART" id="SM00487">
    <property type="entry name" value="DEXDc"/>
    <property type="match status" value="1"/>
</dbReference>
<dbReference type="Gene3D" id="1.10.10.10">
    <property type="entry name" value="Winged helix-like DNA-binding domain superfamily/Winged helix DNA-binding domain"/>
    <property type="match status" value="1"/>
</dbReference>
<evidence type="ECO:0000256" key="1">
    <source>
        <dbReference type="ARBA" id="ARBA00005446"/>
    </source>
</evidence>
<dbReference type="PROSITE" id="PS51194">
    <property type="entry name" value="HELICASE_CTER"/>
    <property type="match status" value="1"/>
</dbReference>
<evidence type="ECO:0000256" key="6">
    <source>
        <dbReference type="ARBA" id="ARBA00022840"/>
    </source>
</evidence>
<keyword evidence="4 11" id="KW-0378">Hydrolase</keyword>
<dbReference type="EMBL" id="AJVK01007806">
    <property type="status" value="NOT_ANNOTATED_CDS"/>
    <property type="molecule type" value="Genomic_DNA"/>
</dbReference>
<evidence type="ECO:0000256" key="5">
    <source>
        <dbReference type="ARBA" id="ARBA00022806"/>
    </source>
</evidence>
<dbReference type="GO" id="GO:0043138">
    <property type="term" value="F:3'-5' DNA helicase activity"/>
    <property type="evidence" value="ECO:0007669"/>
    <property type="project" value="UniProtKB-EC"/>
</dbReference>
<dbReference type="EMBL" id="AJVK01007807">
    <property type="status" value="NOT_ANNOTATED_CDS"/>
    <property type="molecule type" value="Genomic_DNA"/>
</dbReference>
<dbReference type="InterPro" id="IPR014001">
    <property type="entry name" value="Helicase_ATP-bd"/>
</dbReference>
<evidence type="ECO:0000256" key="13">
    <source>
        <dbReference type="SAM" id="MobiDB-lite"/>
    </source>
</evidence>
<dbReference type="InterPro" id="IPR032284">
    <property type="entry name" value="RecQ_Zn-bd"/>
</dbReference>
<comment type="subcellular location">
    <subcellularLocation>
        <location evidence="11">Nucleus</location>
    </subcellularLocation>
</comment>
<dbReference type="Gene3D" id="3.40.50.300">
    <property type="entry name" value="P-loop containing nucleotide triphosphate hydrolases"/>
    <property type="match status" value="2"/>
</dbReference>
<name>A0A1B0DNX2_PHLPP</name>
<dbReference type="EnsemblMetazoa" id="PPAI010208-RA">
    <property type="protein sequence ID" value="PPAI010208-PA"/>
    <property type="gene ID" value="PPAI010208"/>
</dbReference>
<dbReference type="OrthoDB" id="10261556at2759"/>
<evidence type="ECO:0000256" key="2">
    <source>
        <dbReference type="ARBA" id="ARBA00022723"/>
    </source>
</evidence>
<accession>A0A1B0DNX2</accession>
<evidence type="ECO:0000256" key="10">
    <source>
        <dbReference type="ARBA" id="ARBA00049360"/>
    </source>
</evidence>
<dbReference type="Pfam" id="PF00270">
    <property type="entry name" value="DEAD"/>
    <property type="match status" value="1"/>
</dbReference>
<proteinExistence type="inferred from homology"/>
<keyword evidence="5 11" id="KW-0347">Helicase</keyword>
<dbReference type="GO" id="GO:0005634">
    <property type="term" value="C:nucleus"/>
    <property type="evidence" value="ECO:0007669"/>
    <property type="project" value="UniProtKB-SubCell"/>
</dbReference>
<dbReference type="GO" id="GO:0005694">
    <property type="term" value="C:chromosome"/>
    <property type="evidence" value="ECO:0007669"/>
    <property type="project" value="TreeGrafter"/>
</dbReference>
<keyword evidence="15" id="KW-1185">Reference proteome</keyword>
<dbReference type="InterPro" id="IPR004589">
    <property type="entry name" value="DNA_helicase_ATP-dep_RecQ"/>
</dbReference>
<dbReference type="CDD" id="cd18794">
    <property type="entry name" value="SF2_C_RecQ"/>
    <property type="match status" value="1"/>
</dbReference>
<comment type="catalytic activity">
    <reaction evidence="9 11">
        <text>Couples ATP hydrolysis with the unwinding of duplex DNA by translocating in the 3'-5' direction.</text>
        <dbReference type="EC" id="5.6.2.4"/>
    </reaction>
</comment>
<feature type="coiled-coil region" evidence="12">
    <location>
        <begin position="11"/>
        <end position="52"/>
    </location>
</feature>
<protein>
    <recommendedName>
        <fullName evidence="11">ATP-dependent DNA helicase</fullName>
        <ecNumber evidence="11">5.6.2.4</ecNumber>
    </recommendedName>
</protein>
<dbReference type="Pfam" id="PF00271">
    <property type="entry name" value="Helicase_C"/>
    <property type="match status" value="1"/>
</dbReference>
<dbReference type="KEGG" id="ppap:129801833"/>
<dbReference type="NCBIfam" id="TIGR00614">
    <property type="entry name" value="recQ_fam"/>
    <property type="match status" value="1"/>
</dbReference>
<dbReference type="InterPro" id="IPR011545">
    <property type="entry name" value="DEAD/DEAH_box_helicase_dom"/>
</dbReference>
<reference evidence="14" key="1">
    <citation type="submission" date="2022-08" db="UniProtKB">
        <authorList>
            <consortium name="EnsemblMetazoa"/>
        </authorList>
    </citation>
    <scope>IDENTIFICATION</scope>
    <source>
        <strain evidence="14">Israel</strain>
    </source>
</reference>
<dbReference type="Pfam" id="PF16124">
    <property type="entry name" value="RecQ_Zn_bind"/>
    <property type="match status" value="1"/>
</dbReference>
<dbReference type="GO" id="GO:0000724">
    <property type="term" value="P:double-strand break repair via homologous recombination"/>
    <property type="evidence" value="ECO:0007669"/>
    <property type="project" value="TreeGrafter"/>
</dbReference>
<keyword evidence="2" id="KW-0479">Metal-binding</keyword>
<dbReference type="GO" id="GO:0009378">
    <property type="term" value="F:four-way junction helicase activity"/>
    <property type="evidence" value="ECO:0007669"/>
    <property type="project" value="TreeGrafter"/>
</dbReference>
<dbReference type="GeneID" id="129801833"/>
<dbReference type="PROSITE" id="PS51192">
    <property type="entry name" value="HELICASE_ATP_BIND_1"/>
    <property type="match status" value="1"/>
</dbReference>
<evidence type="ECO:0000256" key="12">
    <source>
        <dbReference type="SAM" id="Coils"/>
    </source>
</evidence>
<keyword evidence="8" id="KW-0413">Isomerase</keyword>
<feature type="compositionally biased region" description="Basic residues" evidence="13">
    <location>
        <begin position="607"/>
        <end position="618"/>
    </location>
</feature>
<dbReference type="FunFam" id="3.40.50.300:FF:001544">
    <property type="entry name" value="ATP-dependent DNA helicase"/>
    <property type="match status" value="1"/>
</dbReference>
<dbReference type="InterPro" id="IPR027417">
    <property type="entry name" value="P-loop_NTPase"/>
</dbReference>
<keyword evidence="12" id="KW-0175">Coiled coil</keyword>
<dbReference type="InterPro" id="IPR036388">
    <property type="entry name" value="WH-like_DNA-bd_sf"/>
</dbReference>
<comment type="similarity">
    <text evidence="1 11">Belongs to the helicase family. RecQ subfamily.</text>
</comment>
<dbReference type="FunFam" id="3.40.50.300:FF:001975">
    <property type="entry name" value="ATP-dependent DNA helicase"/>
    <property type="match status" value="1"/>
</dbReference>
<dbReference type="AlphaFoldDB" id="A0A1B0DNX2"/>
<organism evidence="14 15">
    <name type="scientific">Phlebotomus papatasi</name>
    <name type="common">Sandfly</name>
    <dbReference type="NCBI Taxonomy" id="29031"/>
    <lineage>
        <taxon>Eukaryota</taxon>
        <taxon>Metazoa</taxon>
        <taxon>Ecdysozoa</taxon>
        <taxon>Arthropoda</taxon>
        <taxon>Hexapoda</taxon>
        <taxon>Insecta</taxon>
        <taxon>Pterygota</taxon>
        <taxon>Neoptera</taxon>
        <taxon>Endopterygota</taxon>
        <taxon>Diptera</taxon>
        <taxon>Nematocera</taxon>
        <taxon>Psychodoidea</taxon>
        <taxon>Psychodidae</taxon>
        <taxon>Phlebotomus</taxon>
        <taxon>Phlebotomus</taxon>
    </lineage>
</organism>
<sequence>MENPKGNTATLDSIEKKIQDIDAQMFLLRKQKRELEIQKEKLKEKNFAEKSLALSNKNWTDDFPWSSDIQKHLKGIFGFDKFKECQLKAINAILSRNNVILVAPTSAGKSLCYQLPACATSGVTLVISPLIALMENQMWNMRKLGIKVEMLTQSTEKTDTQRILRQLADQSGDAAFKLLYVAPERLAKSKRFMSALQKCYFAKKLDRIAVDEVHCCSQWGHEFRPDYKFLGSLKTTFPDIPILGVTATATEKVITDVQKMLNIRDCLVLKSSFNRSNLYYQVMEKPSEKKAVVELISGLLKRRYAGKSGIIYTFSQKDTEELAAALIHQDCKVSPYHANLDAEVRSKVHENWLSGKIQAVVATVAFGMGIDKPDVRFVIHHSISRSIENYYQESGRAGRDGEYAECLVLYRFSDLFKITTTMFAENMGLVNAYAMLQFCISGSQCRREIMSEHFAEDWQDENCQKMCDRCLFRKRMNPPKINVARHLCDLLQIIEKADNMDMKLTGLKLIDAWYQKGPVYLRVAKLKPPSFDRSYAEHIIAHLILDEYLKEEFHYTAYSTNSYIKKGPKTYSKIATLEINRTRFIDLPDDYPRRDDQSDDDIILVSPRKRSPEKRHRNDRISSSPKKKLRTASNTPSSQESIEQMEVESDSGEDVEVVPKVEEIPSFFVDLDDSLFE</sequence>
<dbReference type="GO" id="GO:0046872">
    <property type="term" value="F:metal ion binding"/>
    <property type="evidence" value="ECO:0007669"/>
    <property type="project" value="UniProtKB-KW"/>
</dbReference>
<dbReference type="GO" id="GO:0003677">
    <property type="term" value="F:DNA binding"/>
    <property type="evidence" value="ECO:0007669"/>
    <property type="project" value="UniProtKB-KW"/>
</dbReference>
<keyword evidence="7" id="KW-0238">DNA-binding</keyword>
<dbReference type="EC" id="5.6.2.4" evidence="11"/>
<evidence type="ECO:0000313" key="15">
    <source>
        <dbReference type="Proteomes" id="UP000092462"/>
    </source>
</evidence>
<dbReference type="PANTHER" id="PTHR13710:SF105">
    <property type="entry name" value="ATP-DEPENDENT DNA HELICASE Q1"/>
    <property type="match status" value="1"/>
</dbReference>
<dbReference type="GO" id="GO:0005737">
    <property type="term" value="C:cytoplasm"/>
    <property type="evidence" value="ECO:0007669"/>
    <property type="project" value="TreeGrafter"/>
</dbReference>
<evidence type="ECO:0000256" key="8">
    <source>
        <dbReference type="ARBA" id="ARBA00023235"/>
    </source>
</evidence>
<keyword evidence="11" id="KW-0539">Nucleus</keyword>
<feature type="compositionally biased region" description="Acidic residues" evidence="13">
    <location>
        <begin position="643"/>
        <end position="656"/>
    </location>
</feature>
<evidence type="ECO:0000256" key="9">
    <source>
        <dbReference type="ARBA" id="ARBA00034617"/>
    </source>
</evidence>
<dbReference type="RefSeq" id="XP_055703165.1">
    <property type="nucleotide sequence ID" value="XM_055847190.1"/>
</dbReference>
<dbReference type="VEuPathDB" id="VectorBase:PPAPM1_007792"/>
<dbReference type="GO" id="GO:0005524">
    <property type="term" value="F:ATP binding"/>
    <property type="evidence" value="ECO:0007669"/>
    <property type="project" value="UniProtKB-KW"/>
</dbReference>
<dbReference type="InterPro" id="IPR001650">
    <property type="entry name" value="Helicase_C-like"/>
</dbReference>
<evidence type="ECO:0000256" key="3">
    <source>
        <dbReference type="ARBA" id="ARBA00022741"/>
    </source>
</evidence>
<evidence type="ECO:0000256" key="7">
    <source>
        <dbReference type="ARBA" id="ARBA00023125"/>
    </source>
</evidence>
<evidence type="ECO:0000313" key="14">
    <source>
        <dbReference type="EnsemblMetazoa" id="PPAI010208-PA"/>
    </source>
</evidence>
<comment type="catalytic activity">
    <reaction evidence="10 11">
        <text>ATP + H2O = ADP + phosphate + H(+)</text>
        <dbReference type="Rhea" id="RHEA:13065"/>
        <dbReference type="ChEBI" id="CHEBI:15377"/>
        <dbReference type="ChEBI" id="CHEBI:15378"/>
        <dbReference type="ChEBI" id="CHEBI:30616"/>
        <dbReference type="ChEBI" id="CHEBI:43474"/>
        <dbReference type="ChEBI" id="CHEBI:456216"/>
    </reaction>
</comment>
<dbReference type="GO" id="GO:0016787">
    <property type="term" value="F:hydrolase activity"/>
    <property type="evidence" value="ECO:0007669"/>
    <property type="project" value="UniProtKB-KW"/>
</dbReference>
<evidence type="ECO:0000256" key="11">
    <source>
        <dbReference type="RuleBase" id="RU364117"/>
    </source>
</evidence>
<dbReference type="VEuPathDB" id="VectorBase:PPAI010208"/>
<keyword evidence="6 11" id="KW-0067">ATP-binding</keyword>
<feature type="region of interest" description="Disordered" evidence="13">
    <location>
        <begin position="588"/>
        <end position="656"/>
    </location>
</feature>
<dbReference type="SUPFAM" id="SSF52540">
    <property type="entry name" value="P-loop containing nucleoside triphosphate hydrolases"/>
    <property type="match status" value="1"/>
</dbReference>